<dbReference type="Gene3D" id="3.40.190.10">
    <property type="entry name" value="Periplasmic binding protein-like II"/>
    <property type="match status" value="1"/>
</dbReference>
<protein>
    <submittedName>
        <fullName evidence="2">Tripartite tricarboxylate transporter substrate binding protein</fullName>
    </submittedName>
</protein>
<comment type="similarity">
    <text evidence="1">Belongs to the UPF0065 (bug) family.</text>
</comment>
<dbReference type="PANTHER" id="PTHR42928:SF5">
    <property type="entry name" value="BLR1237 PROTEIN"/>
    <property type="match status" value="1"/>
</dbReference>
<name>A0A5B2TGI9_9PROT</name>
<reference evidence="2 3" key="1">
    <citation type="journal article" date="2015" name="Int. J. Syst. Evol. Microbiol.">
        <title>Roseomonas oryzae sp. nov., isolated from paddy rhizosphere soil.</title>
        <authorList>
            <person name="Ramaprasad E.V."/>
            <person name="Sasikala Ch."/>
            <person name="Ramana Ch.V."/>
        </authorList>
    </citation>
    <scope>NUCLEOTIDE SEQUENCE [LARGE SCALE GENOMIC DNA]</scope>
    <source>
        <strain evidence="2 3">KCTC 42542</strain>
    </source>
</reference>
<keyword evidence="3" id="KW-1185">Reference proteome</keyword>
<dbReference type="SUPFAM" id="SSF53850">
    <property type="entry name" value="Periplasmic binding protein-like II"/>
    <property type="match status" value="1"/>
</dbReference>
<proteinExistence type="inferred from homology"/>
<evidence type="ECO:0000313" key="2">
    <source>
        <dbReference type="EMBL" id="KAA2213587.1"/>
    </source>
</evidence>
<dbReference type="PANTHER" id="PTHR42928">
    <property type="entry name" value="TRICARBOXYLATE-BINDING PROTEIN"/>
    <property type="match status" value="1"/>
</dbReference>
<dbReference type="CDD" id="cd13578">
    <property type="entry name" value="PBP2_Bug27"/>
    <property type="match status" value="1"/>
</dbReference>
<dbReference type="EMBL" id="VUKA01000003">
    <property type="protein sequence ID" value="KAA2213587.1"/>
    <property type="molecule type" value="Genomic_DNA"/>
</dbReference>
<organism evidence="2 3">
    <name type="scientific">Teichococcus oryzae</name>
    <dbReference type="NCBI Taxonomy" id="1608942"/>
    <lineage>
        <taxon>Bacteria</taxon>
        <taxon>Pseudomonadati</taxon>
        <taxon>Pseudomonadota</taxon>
        <taxon>Alphaproteobacteria</taxon>
        <taxon>Acetobacterales</taxon>
        <taxon>Roseomonadaceae</taxon>
        <taxon>Roseomonas</taxon>
    </lineage>
</organism>
<dbReference type="InterPro" id="IPR042100">
    <property type="entry name" value="Bug_dom1"/>
</dbReference>
<accession>A0A5B2TGI9</accession>
<comment type="caution">
    <text evidence="2">The sequence shown here is derived from an EMBL/GenBank/DDBJ whole genome shotgun (WGS) entry which is preliminary data.</text>
</comment>
<dbReference type="Gene3D" id="3.40.190.150">
    <property type="entry name" value="Bordetella uptake gene, domain 1"/>
    <property type="match status" value="1"/>
</dbReference>
<gene>
    <name evidence="2" type="ORF">F0Q34_10185</name>
</gene>
<dbReference type="AlphaFoldDB" id="A0A5B2TGI9"/>
<evidence type="ECO:0000256" key="1">
    <source>
        <dbReference type="ARBA" id="ARBA00006987"/>
    </source>
</evidence>
<sequence length="330" mass="34859">METPMTHFPRRALLGLLAAGSMVKPFTVWAVDYPSRAVRIIVPYSAGGSSDVVARFAAELLRPRMDGQPVVVENRPSANAVTGMQHVARAEPDGYTLLLGGASTNAVNPHLYRRKPYDGIADYTVLGLVGTGPLVVSVHPGLPIHSLQELIAYARANPGKLAFGSSVGVTLHLAGELLKTLAGIDMLHVPYNSNTQALTDVVAGRLQVMFDPVSNSASFIADGRLRPIVVPAPRRAAALPEVPTSAEAGLPAFEVLTWFGLFGPAGMPAEIVTTLNRRLNAGLMEQASVDQLARLGLNPAPTDPAGAAAYLKADSEKWAGVIRRIGLVVD</sequence>
<evidence type="ECO:0000313" key="3">
    <source>
        <dbReference type="Proteomes" id="UP000322110"/>
    </source>
</evidence>
<dbReference type="InterPro" id="IPR005064">
    <property type="entry name" value="BUG"/>
</dbReference>
<dbReference type="PIRSF" id="PIRSF017082">
    <property type="entry name" value="YflP"/>
    <property type="match status" value="1"/>
</dbReference>
<dbReference type="Proteomes" id="UP000322110">
    <property type="component" value="Unassembled WGS sequence"/>
</dbReference>
<dbReference type="Pfam" id="PF03401">
    <property type="entry name" value="TctC"/>
    <property type="match status" value="1"/>
</dbReference>